<accession>A0A318LXR0</accession>
<evidence type="ECO:0000313" key="7">
    <source>
        <dbReference type="Proteomes" id="UP000247892"/>
    </source>
</evidence>
<evidence type="ECO:0000256" key="4">
    <source>
        <dbReference type="RuleBase" id="RU003476"/>
    </source>
</evidence>
<evidence type="ECO:0000313" key="6">
    <source>
        <dbReference type="EMBL" id="PXY33890.1"/>
    </source>
</evidence>
<dbReference type="Proteomes" id="UP000247892">
    <property type="component" value="Unassembled WGS sequence"/>
</dbReference>
<comment type="cofactor">
    <cofactor evidence="1">
        <name>Mg(2+)</name>
        <dbReference type="ChEBI" id="CHEBI:18420"/>
    </cofactor>
</comment>
<feature type="domain" description="Nudix hydrolase" evidence="5">
    <location>
        <begin position="5"/>
        <end position="135"/>
    </location>
</feature>
<dbReference type="PROSITE" id="PS00893">
    <property type="entry name" value="NUDIX_BOX"/>
    <property type="match status" value="1"/>
</dbReference>
<name>A0A318LXR0_9PSEU</name>
<dbReference type="InterPro" id="IPR020084">
    <property type="entry name" value="NUDIX_hydrolase_CS"/>
</dbReference>
<protein>
    <submittedName>
        <fullName evidence="6">7,8-dihydro-8-oxoguanine-triphosphatase</fullName>
    </submittedName>
</protein>
<dbReference type="PRINTS" id="PR00502">
    <property type="entry name" value="NUDIXFAMILY"/>
</dbReference>
<dbReference type="Pfam" id="PF00293">
    <property type="entry name" value="NUDIX"/>
    <property type="match status" value="1"/>
</dbReference>
<dbReference type="PANTHER" id="PTHR43046">
    <property type="entry name" value="GDP-MANNOSE MANNOSYL HYDROLASE"/>
    <property type="match status" value="1"/>
</dbReference>
<keyword evidence="3 4" id="KW-0378">Hydrolase</keyword>
<dbReference type="OrthoDB" id="9804442at2"/>
<evidence type="ECO:0000256" key="3">
    <source>
        <dbReference type="ARBA" id="ARBA00022801"/>
    </source>
</evidence>
<dbReference type="SUPFAM" id="SSF55811">
    <property type="entry name" value="Nudix"/>
    <property type="match status" value="1"/>
</dbReference>
<evidence type="ECO:0000259" key="5">
    <source>
        <dbReference type="PROSITE" id="PS51462"/>
    </source>
</evidence>
<dbReference type="CDD" id="cd02883">
    <property type="entry name" value="NUDIX_Hydrolase"/>
    <property type="match status" value="1"/>
</dbReference>
<reference evidence="6 7" key="1">
    <citation type="submission" date="2016-07" db="EMBL/GenBank/DDBJ databases">
        <title>Draft genome sequence of Prauserella sp. YIM 121212, isolated from alkaline soil.</title>
        <authorList>
            <person name="Ruckert C."/>
            <person name="Albersmeier A."/>
            <person name="Jiang C.-L."/>
            <person name="Jiang Y."/>
            <person name="Kalinowski J."/>
            <person name="Schneider O."/>
            <person name="Winkler A."/>
            <person name="Zotchev S.B."/>
        </authorList>
    </citation>
    <scope>NUCLEOTIDE SEQUENCE [LARGE SCALE GENOMIC DNA]</scope>
    <source>
        <strain evidence="6 7">YIM 121212</strain>
    </source>
</reference>
<dbReference type="Gene3D" id="3.90.79.10">
    <property type="entry name" value="Nucleoside Triphosphate Pyrophosphohydrolase"/>
    <property type="match status" value="1"/>
</dbReference>
<dbReference type="InterPro" id="IPR000086">
    <property type="entry name" value="NUDIX_hydrolase_dom"/>
</dbReference>
<gene>
    <name evidence="6" type="ORF">BA062_16840</name>
</gene>
<dbReference type="PANTHER" id="PTHR43046:SF2">
    <property type="entry name" value="8-OXO-DGTP DIPHOSPHATASE-RELATED"/>
    <property type="match status" value="1"/>
</dbReference>
<dbReference type="AlphaFoldDB" id="A0A318LXR0"/>
<dbReference type="GO" id="GO:0016787">
    <property type="term" value="F:hydrolase activity"/>
    <property type="evidence" value="ECO:0007669"/>
    <property type="project" value="UniProtKB-KW"/>
</dbReference>
<comment type="similarity">
    <text evidence="2 4">Belongs to the Nudix hydrolase family.</text>
</comment>
<dbReference type="PROSITE" id="PS51462">
    <property type="entry name" value="NUDIX"/>
    <property type="match status" value="1"/>
</dbReference>
<evidence type="ECO:0000256" key="2">
    <source>
        <dbReference type="ARBA" id="ARBA00005582"/>
    </source>
</evidence>
<organism evidence="6 7">
    <name type="scientific">Prauserella flavalba</name>
    <dbReference type="NCBI Taxonomy" id="1477506"/>
    <lineage>
        <taxon>Bacteria</taxon>
        <taxon>Bacillati</taxon>
        <taxon>Actinomycetota</taxon>
        <taxon>Actinomycetes</taxon>
        <taxon>Pseudonocardiales</taxon>
        <taxon>Pseudonocardiaceae</taxon>
        <taxon>Prauserella</taxon>
    </lineage>
</organism>
<keyword evidence="7" id="KW-1185">Reference proteome</keyword>
<proteinExistence type="inferred from homology"/>
<dbReference type="RefSeq" id="WP_110337789.1">
    <property type="nucleotide sequence ID" value="NZ_MASU01000006.1"/>
</dbReference>
<dbReference type="EMBL" id="MASU01000006">
    <property type="protein sequence ID" value="PXY33890.1"/>
    <property type="molecule type" value="Genomic_DNA"/>
</dbReference>
<dbReference type="InterPro" id="IPR015797">
    <property type="entry name" value="NUDIX_hydrolase-like_dom_sf"/>
</dbReference>
<evidence type="ECO:0000256" key="1">
    <source>
        <dbReference type="ARBA" id="ARBA00001946"/>
    </source>
</evidence>
<comment type="caution">
    <text evidence="6">The sequence shown here is derived from an EMBL/GenBank/DDBJ whole genome shotgun (WGS) entry which is preliminary data.</text>
</comment>
<dbReference type="InterPro" id="IPR020476">
    <property type="entry name" value="Nudix_hydrolase"/>
</dbReference>
<sequence length="137" mass="14872">MAVTAEKHLVYCWLERAGAVLLLRRAPGTFLGGNWELPGGTVEPGEAPESAAVREIAEETGLAVTVTGERGRYTWMDITGRALRVHAVVYESRETGRAEVVLNPAEHDGHAWLSRGDARELPMAPHFAETLELGAGR</sequence>